<proteinExistence type="predicted"/>
<name>B8I1Q0_RUMCH</name>
<keyword evidence="2" id="KW-0677">Repeat</keyword>
<evidence type="ECO:0000256" key="3">
    <source>
        <dbReference type="SAM" id="SignalP"/>
    </source>
</evidence>
<dbReference type="eggNOG" id="COG1404">
    <property type="taxonomic scope" value="Bacteria"/>
</dbReference>
<reference evidence="5 6" key="1">
    <citation type="submission" date="2009-01" db="EMBL/GenBank/DDBJ databases">
        <title>Complete sequence of Clostridium cellulolyticum H10.</title>
        <authorList>
            <consortium name="US DOE Joint Genome Institute"/>
            <person name="Lucas S."/>
            <person name="Copeland A."/>
            <person name="Lapidus A."/>
            <person name="Glavina del Rio T."/>
            <person name="Dalin E."/>
            <person name="Tice H."/>
            <person name="Bruce D."/>
            <person name="Goodwin L."/>
            <person name="Pitluck S."/>
            <person name="Chertkov O."/>
            <person name="Saunders E."/>
            <person name="Brettin T."/>
            <person name="Detter J.C."/>
            <person name="Han C."/>
            <person name="Larimer F."/>
            <person name="Land M."/>
            <person name="Hauser L."/>
            <person name="Kyrpides N."/>
            <person name="Ivanova N."/>
            <person name="Zhou J."/>
            <person name="Richardson P."/>
        </authorList>
    </citation>
    <scope>NUCLEOTIDE SEQUENCE [LARGE SCALE GENOMIC DNA]</scope>
    <source>
        <strain evidence="6">ATCC 35319 / DSM 5812 / JCM 6584 / H10</strain>
    </source>
</reference>
<dbReference type="Pfam" id="PF00395">
    <property type="entry name" value="SLH"/>
    <property type="match status" value="1"/>
</dbReference>
<dbReference type="RefSeq" id="WP_015926737.1">
    <property type="nucleotide sequence ID" value="NC_011898.1"/>
</dbReference>
<dbReference type="AlphaFoldDB" id="B8I1Q0"/>
<evidence type="ECO:0000256" key="2">
    <source>
        <dbReference type="ARBA" id="ARBA00022737"/>
    </source>
</evidence>
<sequence length="760" mass="83947" precursor="true">MYIRRKLSVVLALVICLLSFTQAFAFGNEDSMTVDEKATALNKISLLTGTTTGFNLDGYLTRAEATTFIVKLLGKAEYVNQEKDSLRISRFPDVVQSAWYAPYVGYCSESGIIGGYPNGNFGPNDRLNEKAFLTMVLKAIGYSEFTGSEVYTKAYEAGLVTDNSYLDKTDVNSEYKRGDVVTLLYHTLSISPNGSQVSVLKTLVSSGAVKINSAISAGLLSEADKLEITEVIPQSAMTLIVKFNKEIQKLTADDVQINTFGNDSEVLNASIVKQEGNTLTVKTALQVPQKNYYFKINNVSDLDDNIKLPYVEAAFPGYIQKEILSDFFKISSIKPVSKNAINIYFTQPVNINAEDPTFYSIFDGDNEIVKGSAGTIAVKALDSQKNAVSLTLKGISLAPDKEYRIKVSGDLNSEYGVRLGEAEGDSGTFISINEDNVEFAVDKIYALNSKTIRIDFNKQVNPTLAQQIYNYSLTSQSDYQIQITKAVVAPDVSSNGKSILLTINGGLDSSQEYKLMINNLNDISRQQSITERQYSFSGKYTDSGVLSVSDIKVIDTGTLDIYFNRELDSETAAVSNNYTFIGITNAMYSSIPVKAYFDPQQPKKVRLFLGSDNQFKYKDNYRLVVQAALKDYMGNPVGTLLYASFPCNTDIKAVKPNISNAVIIAKDAVKLTFSRELSLETPNILNSNYVLEYSDGVNTIKKIPISVNYINATTMILKFDKLDFNNRYTIRFTSLKDISGMYKSSGSEFNPVQVIMGSDK</sequence>
<dbReference type="HOGENOM" id="CLU_368315_0_0_9"/>
<keyword evidence="6" id="KW-1185">Reference proteome</keyword>
<dbReference type="Gene3D" id="2.60.40.1220">
    <property type="match status" value="5"/>
</dbReference>
<dbReference type="KEGG" id="cce:Ccel_3397"/>
<feature type="domain" description="SLH" evidence="4">
    <location>
        <begin position="87"/>
        <end position="150"/>
    </location>
</feature>
<evidence type="ECO:0000313" key="5">
    <source>
        <dbReference type="EMBL" id="ACL77685.1"/>
    </source>
</evidence>
<evidence type="ECO:0000256" key="1">
    <source>
        <dbReference type="ARBA" id="ARBA00022729"/>
    </source>
</evidence>
<feature type="signal peptide" evidence="3">
    <location>
        <begin position="1"/>
        <end position="25"/>
    </location>
</feature>
<accession>B8I1Q0</accession>
<dbReference type="PROSITE" id="PS51272">
    <property type="entry name" value="SLH"/>
    <property type="match status" value="2"/>
</dbReference>
<dbReference type="STRING" id="394503.Ccel_3397"/>
<evidence type="ECO:0000313" key="6">
    <source>
        <dbReference type="Proteomes" id="UP000001349"/>
    </source>
</evidence>
<organism evidence="5 6">
    <name type="scientific">Ruminiclostridium cellulolyticum (strain ATCC 35319 / DSM 5812 / JCM 6584 / H10)</name>
    <name type="common">Clostridium cellulolyticum</name>
    <dbReference type="NCBI Taxonomy" id="394503"/>
    <lineage>
        <taxon>Bacteria</taxon>
        <taxon>Bacillati</taxon>
        <taxon>Bacillota</taxon>
        <taxon>Clostridia</taxon>
        <taxon>Eubacteriales</taxon>
        <taxon>Oscillospiraceae</taxon>
        <taxon>Ruminiclostridium</taxon>
    </lineage>
</organism>
<dbReference type="EMBL" id="CP001348">
    <property type="protein sequence ID" value="ACL77685.1"/>
    <property type="molecule type" value="Genomic_DNA"/>
</dbReference>
<gene>
    <name evidence="5" type="ordered locus">Ccel_3397</name>
</gene>
<dbReference type="Proteomes" id="UP000001349">
    <property type="component" value="Chromosome"/>
</dbReference>
<protein>
    <submittedName>
        <fullName evidence="5">S-layer domain protein</fullName>
    </submittedName>
</protein>
<dbReference type="InterPro" id="IPR001119">
    <property type="entry name" value="SLH_dom"/>
</dbReference>
<feature type="domain" description="SLH" evidence="4">
    <location>
        <begin position="20"/>
        <end position="83"/>
    </location>
</feature>
<dbReference type="OrthoDB" id="1699243at2"/>
<evidence type="ECO:0000259" key="4">
    <source>
        <dbReference type="PROSITE" id="PS51272"/>
    </source>
</evidence>
<keyword evidence="1 3" id="KW-0732">Signal</keyword>
<dbReference type="InterPro" id="IPR014755">
    <property type="entry name" value="Cu-Rt/internalin_Ig-like"/>
</dbReference>
<feature type="chain" id="PRO_5002874114" evidence="3">
    <location>
        <begin position="26"/>
        <end position="760"/>
    </location>
</feature>